<dbReference type="InterPro" id="IPR011990">
    <property type="entry name" value="TPR-like_helical_dom_sf"/>
</dbReference>
<gene>
    <name evidence="4" type="ORF">FCALED_LOCUS8283</name>
</gene>
<dbReference type="InterPro" id="IPR019734">
    <property type="entry name" value="TPR_rpt"/>
</dbReference>
<dbReference type="Gene3D" id="1.25.40.10">
    <property type="entry name" value="Tetratricopeptide repeat domain"/>
    <property type="match status" value="1"/>
</dbReference>
<feature type="repeat" description="TPR" evidence="3">
    <location>
        <begin position="3"/>
        <end position="36"/>
    </location>
</feature>
<dbReference type="AlphaFoldDB" id="A0A9N9GDN4"/>
<dbReference type="GO" id="GO:0016020">
    <property type="term" value="C:membrane"/>
    <property type="evidence" value="ECO:0007669"/>
    <property type="project" value="TreeGrafter"/>
</dbReference>
<dbReference type="GO" id="GO:0060090">
    <property type="term" value="F:molecular adaptor activity"/>
    <property type="evidence" value="ECO:0007669"/>
    <property type="project" value="TreeGrafter"/>
</dbReference>
<dbReference type="PANTHER" id="PTHR45831:SF5">
    <property type="entry name" value="STI1 DOMAIN-CONTAINING PROTEIN"/>
    <property type="match status" value="1"/>
</dbReference>
<evidence type="ECO:0000256" key="2">
    <source>
        <dbReference type="ARBA" id="ARBA00022803"/>
    </source>
</evidence>
<dbReference type="EMBL" id="CAJVPQ010002375">
    <property type="protein sequence ID" value="CAG8594792.1"/>
    <property type="molecule type" value="Genomic_DNA"/>
</dbReference>
<dbReference type="GO" id="GO:0006620">
    <property type="term" value="P:post-translational protein targeting to endoplasmic reticulum membrane"/>
    <property type="evidence" value="ECO:0007669"/>
    <property type="project" value="TreeGrafter"/>
</dbReference>
<dbReference type="SMART" id="SM00028">
    <property type="entry name" value="TPR"/>
    <property type="match status" value="4"/>
</dbReference>
<dbReference type="Pfam" id="PF00515">
    <property type="entry name" value="TPR_1"/>
    <property type="match status" value="1"/>
</dbReference>
<keyword evidence="1" id="KW-0677">Repeat</keyword>
<keyword evidence="5" id="KW-1185">Reference proteome</keyword>
<dbReference type="Pfam" id="PF13181">
    <property type="entry name" value="TPR_8"/>
    <property type="match status" value="1"/>
</dbReference>
<evidence type="ECO:0000313" key="5">
    <source>
        <dbReference type="Proteomes" id="UP000789570"/>
    </source>
</evidence>
<evidence type="ECO:0000256" key="1">
    <source>
        <dbReference type="ARBA" id="ARBA00022737"/>
    </source>
</evidence>
<dbReference type="Proteomes" id="UP000789570">
    <property type="component" value="Unassembled WGS sequence"/>
</dbReference>
<keyword evidence="2 3" id="KW-0802">TPR repeat</keyword>
<dbReference type="InterPro" id="IPR047150">
    <property type="entry name" value="SGT"/>
</dbReference>
<protein>
    <submittedName>
        <fullName evidence="4">1102_t:CDS:1</fullName>
    </submittedName>
</protein>
<dbReference type="OrthoDB" id="2121326at2759"/>
<proteinExistence type="predicted"/>
<accession>A0A9N9GDN4</accession>
<dbReference type="SUPFAM" id="SSF48452">
    <property type="entry name" value="TPR-like"/>
    <property type="match status" value="1"/>
</dbReference>
<feature type="repeat" description="TPR" evidence="3">
    <location>
        <begin position="37"/>
        <end position="70"/>
    </location>
</feature>
<name>A0A9N9GDN4_9GLOM</name>
<evidence type="ECO:0000313" key="4">
    <source>
        <dbReference type="EMBL" id="CAG8594792.1"/>
    </source>
</evidence>
<evidence type="ECO:0000256" key="3">
    <source>
        <dbReference type="PROSITE-ProRule" id="PRU00339"/>
    </source>
</evidence>
<dbReference type="PANTHER" id="PTHR45831">
    <property type="entry name" value="LD24721P"/>
    <property type="match status" value="1"/>
</dbReference>
<organism evidence="4 5">
    <name type="scientific">Funneliformis caledonium</name>
    <dbReference type="NCBI Taxonomy" id="1117310"/>
    <lineage>
        <taxon>Eukaryota</taxon>
        <taxon>Fungi</taxon>
        <taxon>Fungi incertae sedis</taxon>
        <taxon>Mucoromycota</taxon>
        <taxon>Glomeromycotina</taxon>
        <taxon>Glomeromycetes</taxon>
        <taxon>Glomerales</taxon>
        <taxon>Glomeraceae</taxon>
        <taxon>Funneliformis</taxon>
    </lineage>
</organism>
<sequence length="533" mass="60426">MAALIIRKEGNKFFKEGFWKEAIDKYTKAIYIDPNDHLSYTNRATTYSKMKNFTAAIKDCKESIRIEPEYAKAYYRLANSLMALFYNDESLDAYNTFLGLYPNNILAKNERVQVMNNICNEKFTSMQGSQIHPALRIVNWANCDIELSSCKARLLVATRVFNKGCEIARNNGNGLVEITKGIMTDERCIIIPSSLDLAINIAIEQSRAFPPSLSARATILRYKQRLVQEGLDSILTALATNIRAAFLAGFMDMFAPDAKTLNQGIENLQRAVELASFAKEIALDKIDVTDVTFIRSLKVHLMRAILIKYKKNVEMFDLFDIVLQLAKEIIDSCKENPVSDEDMIHYSVYYRGHLKEAYGSIGSAYNARSNSSKGKLGIQAHDLGLLSESIKNYEEAINYLPLDDPDLALFHYLTVSYKLIIGGHTFHEIKQHVQKAQNCEKEIFPIFGDFIGDNFEKSIAIQSLEQLRRLDNIASDKEYILPQAFHVSSNSEKDEDDYIREYEARIGAKETVKFDLSEAAARANSEITRNAFS</sequence>
<reference evidence="4" key="1">
    <citation type="submission" date="2021-06" db="EMBL/GenBank/DDBJ databases">
        <authorList>
            <person name="Kallberg Y."/>
            <person name="Tangrot J."/>
            <person name="Rosling A."/>
        </authorList>
    </citation>
    <scope>NUCLEOTIDE SEQUENCE</scope>
    <source>
        <strain evidence="4">UK204</strain>
    </source>
</reference>
<dbReference type="GO" id="GO:0072380">
    <property type="term" value="C:TRC complex"/>
    <property type="evidence" value="ECO:0007669"/>
    <property type="project" value="TreeGrafter"/>
</dbReference>
<comment type="caution">
    <text evidence="4">The sequence shown here is derived from an EMBL/GenBank/DDBJ whole genome shotgun (WGS) entry which is preliminary data.</text>
</comment>
<dbReference type="PROSITE" id="PS50005">
    <property type="entry name" value="TPR"/>
    <property type="match status" value="2"/>
</dbReference>